<dbReference type="PANTHER" id="PTHR36924">
    <property type="entry name" value="ANTITOXIN HIGA-1"/>
    <property type="match status" value="1"/>
</dbReference>
<dbReference type="RefSeq" id="WP_149950379.1">
    <property type="nucleotide sequence ID" value="NZ_RCXI01000023.1"/>
</dbReference>
<dbReference type="NCBIfam" id="TIGR02607">
    <property type="entry name" value="antidote_HigA"/>
    <property type="match status" value="1"/>
</dbReference>
<name>A0A5M6A3W3_9BACE</name>
<dbReference type="InterPro" id="IPR010359">
    <property type="entry name" value="IrrE_HExxH"/>
</dbReference>
<dbReference type="AlphaFoldDB" id="A0A5M6A3W3"/>
<dbReference type="Proteomes" id="UP000325055">
    <property type="component" value="Unassembled WGS sequence"/>
</dbReference>
<gene>
    <name evidence="4" type="ORF">F2Y86_21290</name>
</gene>
<evidence type="ECO:0000256" key="2">
    <source>
        <dbReference type="ARBA" id="ARBA00023125"/>
    </source>
</evidence>
<feature type="domain" description="HTH cro/C1-type" evidence="3">
    <location>
        <begin position="20"/>
        <end position="74"/>
    </location>
</feature>
<dbReference type="GO" id="GO:0003677">
    <property type="term" value="F:DNA binding"/>
    <property type="evidence" value="ECO:0007669"/>
    <property type="project" value="UniProtKB-KW"/>
</dbReference>
<dbReference type="InterPro" id="IPR010982">
    <property type="entry name" value="Lambda_DNA-bd_dom_sf"/>
</dbReference>
<dbReference type="PANTHER" id="PTHR36924:SF1">
    <property type="entry name" value="ANTITOXIN HIGA-1"/>
    <property type="match status" value="1"/>
</dbReference>
<dbReference type="EMBL" id="VVYW01000022">
    <property type="protein sequence ID" value="KAA5404476.1"/>
    <property type="molecule type" value="Genomic_DNA"/>
</dbReference>
<protein>
    <submittedName>
        <fullName evidence="4">HigA family addiction module antidote protein</fullName>
    </submittedName>
</protein>
<accession>A0A5M6A3W3</accession>
<evidence type="ECO:0000256" key="1">
    <source>
        <dbReference type="ARBA" id="ARBA00007227"/>
    </source>
</evidence>
<dbReference type="Gene3D" id="1.10.260.40">
    <property type="entry name" value="lambda repressor-like DNA-binding domains"/>
    <property type="match status" value="1"/>
</dbReference>
<comment type="caution">
    <text evidence="4">The sequence shown here is derived from an EMBL/GenBank/DDBJ whole genome shotgun (WGS) entry which is preliminary data.</text>
</comment>
<comment type="similarity">
    <text evidence="1">Belongs to the short-chain fatty acyl-CoA assimilation regulator (ScfR) family.</text>
</comment>
<dbReference type="Pfam" id="PF06114">
    <property type="entry name" value="Peptidase_M78"/>
    <property type="match status" value="1"/>
</dbReference>
<dbReference type="PROSITE" id="PS50943">
    <property type="entry name" value="HTH_CROC1"/>
    <property type="match status" value="1"/>
</dbReference>
<evidence type="ECO:0000313" key="4">
    <source>
        <dbReference type="EMBL" id="KAA5404476.1"/>
    </source>
</evidence>
<dbReference type="InterPro" id="IPR001387">
    <property type="entry name" value="Cro/C1-type_HTH"/>
</dbReference>
<evidence type="ECO:0000313" key="5">
    <source>
        <dbReference type="Proteomes" id="UP000325055"/>
    </source>
</evidence>
<dbReference type="SMART" id="SM00530">
    <property type="entry name" value="HTH_XRE"/>
    <property type="match status" value="1"/>
</dbReference>
<dbReference type="CDD" id="cd00093">
    <property type="entry name" value="HTH_XRE"/>
    <property type="match status" value="1"/>
</dbReference>
<dbReference type="InterPro" id="IPR013430">
    <property type="entry name" value="Toxin_antidote_HigA"/>
</dbReference>
<dbReference type="SUPFAM" id="SSF47413">
    <property type="entry name" value="lambda repressor-like DNA-binding domains"/>
    <property type="match status" value="1"/>
</dbReference>
<keyword evidence="2" id="KW-0238">DNA-binding</keyword>
<proteinExistence type="inferred from homology"/>
<organism evidence="4 5">
    <name type="scientific">Bacteroides cellulosilyticus</name>
    <dbReference type="NCBI Taxonomy" id="246787"/>
    <lineage>
        <taxon>Bacteria</taxon>
        <taxon>Pseudomonadati</taxon>
        <taxon>Bacteroidota</taxon>
        <taxon>Bacteroidia</taxon>
        <taxon>Bacteroidales</taxon>
        <taxon>Bacteroidaceae</taxon>
        <taxon>Bacteroides</taxon>
    </lineage>
</organism>
<sequence>MATRSNNPVPARAIHPGEILREELQERGLKQKEFAQQIGVQPTHLNAFIKGKRNLNDDLAMKLEKHLGIPYKFWMNLQNSYTYDCKAIEQRSIEEQEALSFEEKCSKMLNLKHLYKHLLCPYTKVVDRVKWIKDLLPFDLLNIQEQKMQVAGLYKHSEKVQIDEKNMLTWLVINWLSISQITAPDNYKQGNALKAAEEIASMANQRRMTVESIKECLHSYGISLAEVKKLEKAPIDAYSTLTNGHPVITVTYRYNDMDKLAFDILHELCHIDRHLSDSQKAFIAIEGVEYSSDPREKEANEFARNALIPENIWNAILKVGCNSLSPHKIVKTIAEEAERYGISSSIAISRYKHDANWYKTSAYRSPKIFS</sequence>
<dbReference type="Pfam" id="PF01381">
    <property type="entry name" value="HTH_3"/>
    <property type="match status" value="1"/>
</dbReference>
<evidence type="ECO:0000259" key="3">
    <source>
        <dbReference type="PROSITE" id="PS50943"/>
    </source>
</evidence>
<reference evidence="4 5" key="1">
    <citation type="journal article" date="2019" name="Nat. Med.">
        <title>A library of human gut bacterial isolates paired with longitudinal multiomics data enables mechanistic microbiome research.</title>
        <authorList>
            <person name="Poyet M."/>
            <person name="Groussin M."/>
            <person name="Gibbons S.M."/>
            <person name="Avila-Pacheco J."/>
            <person name="Jiang X."/>
            <person name="Kearney S.M."/>
            <person name="Perrotta A.R."/>
            <person name="Berdy B."/>
            <person name="Zhao S."/>
            <person name="Lieberman T.D."/>
            <person name="Swanson P.K."/>
            <person name="Smith M."/>
            <person name="Roesemann S."/>
            <person name="Alexander J.E."/>
            <person name="Rich S.A."/>
            <person name="Livny J."/>
            <person name="Vlamakis H."/>
            <person name="Clish C."/>
            <person name="Bullock K."/>
            <person name="Deik A."/>
            <person name="Scott J."/>
            <person name="Pierce K.A."/>
            <person name="Xavier R.J."/>
            <person name="Alm E.J."/>
        </authorList>
    </citation>
    <scope>NUCLEOTIDE SEQUENCE [LARGE SCALE GENOMIC DNA]</scope>
    <source>
        <strain evidence="4 5">BIOML-A7</strain>
    </source>
</reference>